<protein>
    <recommendedName>
        <fullName evidence="4">6-bladed beta-propeller</fullName>
    </recommendedName>
</protein>
<dbReference type="InterPro" id="IPR011042">
    <property type="entry name" value="6-blade_b-propeller_TolB-like"/>
</dbReference>
<keyword evidence="1" id="KW-0732">Signal</keyword>
<reference evidence="2 3" key="1">
    <citation type="submission" date="2021-12" db="EMBL/GenBank/DDBJ databases">
        <title>Genome sequencing of bacteria with rrn-lacking chromosome and rrn-plasmid.</title>
        <authorList>
            <person name="Anda M."/>
            <person name="Iwasaki W."/>
        </authorList>
    </citation>
    <scope>NUCLEOTIDE SEQUENCE [LARGE SCALE GENOMIC DNA]</scope>
    <source>
        <strain evidence="2 3">DSM 100852</strain>
    </source>
</reference>
<dbReference type="AlphaFoldDB" id="A0AAU9CBL2"/>
<proteinExistence type="predicted"/>
<sequence length="365" mass="42151">MRLSILFLILCLFSACSTHHESNKLGTIDFEQGLHEKNHFDLKDRVTGIKYIPFETKEECMLSDIRNIFKVQDNYVVQDTEYVYMFDPSGHFIRKVSTKGKGPGEYELLVDVQCSQNEIFLVSLGKILVFSATGDYTRTIPLDDLRLQAMSIDNEGNFYFIMPDKTQKKEITSIDLIHIYDKEGHFIRKVESKVVRHEAGLAYYNNIMNIDGVGVAYKELFGNVIYSINKNTEPDSLFVLSLNDSFFKKADFNRSKRHIWGDKYLLLDVFNTPKTNIFKLQKGLIKPTHEYLVFDKEKDKIHRPLFDENKLGLSCDGIKMHPVNQTGKTLLFTVDPEYLEALTEKNPNIKLEEDCNPVLAVLTFK</sequence>
<keyword evidence="3" id="KW-1185">Reference proteome</keyword>
<evidence type="ECO:0000313" key="3">
    <source>
        <dbReference type="Proteomes" id="UP001348817"/>
    </source>
</evidence>
<organism evidence="2 3">
    <name type="scientific">Fulvitalea axinellae</name>
    <dbReference type="NCBI Taxonomy" id="1182444"/>
    <lineage>
        <taxon>Bacteria</taxon>
        <taxon>Pseudomonadati</taxon>
        <taxon>Bacteroidota</taxon>
        <taxon>Cytophagia</taxon>
        <taxon>Cytophagales</taxon>
        <taxon>Persicobacteraceae</taxon>
        <taxon>Fulvitalea</taxon>
    </lineage>
</organism>
<evidence type="ECO:0000256" key="1">
    <source>
        <dbReference type="SAM" id="SignalP"/>
    </source>
</evidence>
<dbReference type="EMBL" id="AP025314">
    <property type="protein sequence ID" value="BDD09509.1"/>
    <property type="molecule type" value="Genomic_DNA"/>
</dbReference>
<dbReference type="Pfam" id="PF17170">
    <property type="entry name" value="DUF5128"/>
    <property type="match status" value="1"/>
</dbReference>
<accession>A0AAU9CBL2</accession>
<dbReference type="KEGG" id="fax:FUAX_19410"/>
<evidence type="ECO:0008006" key="4">
    <source>
        <dbReference type="Google" id="ProtNLM"/>
    </source>
</evidence>
<dbReference type="PROSITE" id="PS51257">
    <property type="entry name" value="PROKAR_LIPOPROTEIN"/>
    <property type="match status" value="1"/>
</dbReference>
<dbReference type="SUPFAM" id="SSF63825">
    <property type="entry name" value="YWTD domain"/>
    <property type="match status" value="1"/>
</dbReference>
<feature type="chain" id="PRO_5043885590" description="6-bladed beta-propeller" evidence="1">
    <location>
        <begin position="21"/>
        <end position="365"/>
    </location>
</feature>
<gene>
    <name evidence="2" type="ORF">FUAX_19410</name>
</gene>
<dbReference type="Proteomes" id="UP001348817">
    <property type="component" value="Chromosome"/>
</dbReference>
<dbReference type="RefSeq" id="WP_338391107.1">
    <property type="nucleotide sequence ID" value="NZ_AP025314.1"/>
</dbReference>
<feature type="signal peptide" evidence="1">
    <location>
        <begin position="1"/>
        <end position="20"/>
    </location>
</feature>
<evidence type="ECO:0000313" key="2">
    <source>
        <dbReference type="EMBL" id="BDD09509.1"/>
    </source>
</evidence>
<dbReference type="Gene3D" id="2.120.10.30">
    <property type="entry name" value="TolB, C-terminal domain"/>
    <property type="match status" value="1"/>
</dbReference>
<name>A0AAU9CBL2_9BACT</name>